<feature type="non-terminal residue" evidence="1">
    <location>
        <position position="1"/>
    </location>
</feature>
<name>A0A5J4TL72_9EUKA</name>
<organism evidence="1 2">
    <name type="scientific">Streblomastix strix</name>
    <dbReference type="NCBI Taxonomy" id="222440"/>
    <lineage>
        <taxon>Eukaryota</taxon>
        <taxon>Metamonada</taxon>
        <taxon>Preaxostyla</taxon>
        <taxon>Oxymonadida</taxon>
        <taxon>Streblomastigidae</taxon>
        <taxon>Streblomastix</taxon>
    </lineage>
</organism>
<evidence type="ECO:0000313" key="2">
    <source>
        <dbReference type="Proteomes" id="UP000324800"/>
    </source>
</evidence>
<reference evidence="1 2" key="1">
    <citation type="submission" date="2019-03" db="EMBL/GenBank/DDBJ databases">
        <title>Single cell metagenomics reveals metabolic interactions within the superorganism composed of flagellate Streblomastix strix and complex community of Bacteroidetes bacteria on its surface.</title>
        <authorList>
            <person name="Treitli S.C."/>
            <person name="Kolisko M."/>
            <person name="Husnik F."/>
            <person name="Keeling P."/>
            <person name="Hampl V."/>
        </authorList>
    </citation>
    <scope>NUCLEOTIDE SEQUENCE [LARGE SCALE GENOMIC DNA]</scope>
    <source>
        <strain evidence="1">ST1C</strain>
    </source>
</reference>
<proteinExistence type="predicted"/>
<dbReference type="AlphaFoldDB" id="A0A5J4TL72"/>
<sequence>SLRIQHFGEQIKGNQEFYSSNKRVAMDLNMEVIPRTLTFFVNDIEQPNYVFNIPGAVRYFAQIYYKTDSFKILSFSKLSSPMAKHPEGSFGWEYGTKWMKRASD</sequence>
<gene>
    <name evidence="1" type="ORF">EZS28_046201</name>
</gene>
<accession>A0A5J4TL72</accession>
<dbReference type="Proteomes" id="UP000324800">
    <property type="component" value="Unassembled WGS sequence"/>
</dbReference>
<comment type="caution">
    <text evidence="1">The sequence shown here is derived from an EMBL/GenBank/DDBJ whole genome shotgun (WGS) entry which is preliminary data.</text>
</comment>
<protein>
    <submittedName>
        <fullName evidence="1">Uncharacterized protein</fullName>
    </submittedName>
</protein>
<dbReference type="EMBL" id="SNRW01030115">
    <property type="protein sequence ID" value="KAA6358271.1"/>
    <property type="molecule type" value="Genomic_DNA"/>
</dbReference>
<evidence type="ECO:0000313" key="1">
    <source>
        <dbReference type="EMBL" id="KAA6358271.1"/>
    </source>
</evidence>